<evidence type="ECO:0000313" key="3">
    <source>
        <dbReference type="Proteomes" id="UP000001635"/>
    </source>
</evidence>
<name>G0J6X5_CYCMS</name>
<dbReference type="SUPFAM" id="SSF52266">
    <property type="entry name" value="SGNH hydrolase"/>
    <property type="match status" value="1"/>
</dbReference>
<reference evidence="3" key="1">
    <citation type="submission" date="2011-07" db="EMBL/GenBank/DDBJ databases">
        <title>The complete genome of Cyclobacterium marinum DSM 745.</title>
        <authorList>
            <person name="Lucas S."/>
            <person name="Han J."/>
            <person name="Lapidus A."/>
            <person name="Bruce D."/>
            <person name="Goodwin L."/>
            <person name="Pitluck S."/>
            <person name="Peters L."/>
            <person name="Kyrpides N."/>
            <person name="Mavromatis K."/>
            <person name="Ivanova N."/>
            <person name="Ovchinnikova G."/>
            <person name="Chertkov O."/>
            <person name="Detter J.C."/>
            <person name="Tapia R."/>
            <person name="Han C."/>
            <person name="Land M."/>
            <person name="Hauser L."/>
            <person name="Markowitz V."/>
            <person name="Cheng J.-F."/>
            <person name="Hugenholtz P."/>
            <person name="Woyke T."/>
            <person name="Wu D."/>
            <person name="Tindall B."/>
            <person name="Schuetze A."/>
            <person name="Brambilla E."/>
            <person name="Klenk H.-P."/>
            <person name="Eisen J.A."/>
        </authorList>
    </citation>
    <scope>NUCLEOTIDE SEQUENCE [LARGE SCALE GENOMIC DNA]</scope>
    <source>
        <strain evidence="3">ATCC 25205 / DSM 745 / LMG 13164 / NCIMB 1802</strain>
    </source>
</reference>
<dbReference type="InterPro" id="IPR013830">
    <property type="entry name" value="SGNH_hydro"/>
</dbReference>
<dbReference type="HOGENOM" id="CLU_1169430_0_0_10"/>
<accession>G0J6X5</accession>
<proteinExistence type="predicted"/>
<dbReference type="Gene3D" id="3.40.50.1110">
    <property type="entry name" value="SGNH hydrolase"/>
    <property type="match status" value="1"/>
</dbReference>
<dbReference type="Pfam" id="PF13472">
    <property type="entry name" value="Lipase_GDSL_2"/>
    <property type="match status" value="1"/>
</dbReference>
<dbReference type="AlphaFoldDB" id="G0J6X5"/>
<evidence type="ECO:0000313" key="2">
    <source>
        <dbReference type="EMBL" id="AEL26173.1"/>
    </source>
</evidence>
<keyword evidence="3" id="KW-1185">Reference proteome</keyword>
<dbReference type="PANTHER" id="PTHR30383">
    <property type="entry name" value="THIOESTERASE 1/PROTEASE 1/LYSOPHOSPHOLIPASE L1"/>
    <property type="match status" value="1"/>
</dbReference>
<dbReference type="RefSeq" id="WP_014020466.1">
    <property type="nucleotide sequence ID" value="NC_015914.1"/>
</dbReference>
<dbReference type="GO" id="GO:0004622">
    <property type="term" value="F:phosphatidylcholine lysophospholipase activity"/>
    <property type="evidence" value="ECO:0007669"/>
    <property type="project" value="TreeGrafter"/>
</dbReference>
<dbReference type="STRING" id="880070.Cycma_2431"/>
<protein>
    <submittedName>
        <fullName evidence="2">Lipolytic protein G-D-S-L family</fullName>
    </submittedName>
</protein>
<dbReference type="eggNOG" id="COG2755">
    <property type="taxonomic scope" value="Bacteria"/>
</dbReference>
<feature type="domain" description="SGNH hydrolase-type esterase" evidence="1">
    <location>
        <begin position="64"/>
        <end position="238"/>
    </location>
</feature>
<dbReference type="InterPro" id="IPR036514">
    <property type="entry name" value="SGNH_hydro_sf"/>
</dbReference>
<dbReference type="InterPro" id="IPR051532">
    <property type="entry name" value="Ester_Hydrolysis_Enzymes"/>
</dbReference>
<sequence>MNRLSGRRFFIRCLCLLPILAILSFSPKLYRKKAVSVFTHSGKNDKEKIALLLKGNTSLIWVFTGDSITHGAKHTHGYRSYPEIFSERIRWELGRVRDLVINTGISGNTSRNILDDFEWRVKQFKPNVVSIMIGTNDCANARVTLEDYEKNIISLVEKFRSLGAIPILHTPNPIIEALDPNRESLEEYVKVIKSIAEKEQVILVDNYGHWSEELETPNGAKVFKEWLNDPLHPNGGGHSEIARLMFKSLGIFDPTAPTCGGAYYEGEH</sequence>
<dbReference type="Proteomes" id="UP000001635">
    <property type="component" value="Chromosome"/>
</dbReference>
<gene>
    <name evidence="2" type="ordered locus">Cycma_2431</name>
</gene>
<dbReference type="PANTHER" id="PTHR30383:SF5">
    <property type="entry name" value="SGNH HYDROLASE-TYPE ESTERASE DOMAIN-CONTAINING PROTEIN"/>
    <property type="match status" value="1"/>
</dbReference>
<evidence type="ECO:0000259" key="1">
    <source>
        <dbReference type="Pfam" id="PF13472"/>
    </source>
</evidence>
<dbReference type="EMBL" id="CP002955">
    <property type="protein sequence ID" value="AEL26173.1"/>
    <property type="molecule type" value="Genomic_DNA"/>
</dbReference>
<dbReference type="OrthoDB" id="9794725at2"/>
<organism evidence="2 3">
    <name type="scientific">Cyclobacterium marinum (strain ATCC 25205 / DSM 745 / LMG 13164 / NCIMB 1802)</name>
    <name type="common">Flectobacillus marinus</name>
    <dbReference type="NCBI Taxonomy" id="880070"/>
    <lineage>
        <taxon>Bacteria</taxon>
        <taxon>Pseudomonadati</taxon>
        <taxon>Bacteroidota</taxon>
        <taxon>Cytophagia</taxon>
        <taxon>Cytophagales</taxon>
        <taxon>Cyclobacteriaceae</taxon>
        <taxon>Cyclobacterium</taxon>
    </lineage>
</organism>
<dbReference type="CDD" id="cd00229">
    <property type="entry name" value="SGNH_hydrolase"/>
    <property type="match status" value="1"/>
</dbReference>
<dbReference type="KEGG" id="cmr:Cycma_2431"/>